<evidence type="ECO:0000256" key="1">
    <source>
        <dbReference type="SAM" id="MobiDB-lite"/>
    </source>
</evidence>
<feature type="compositionally biased region" description="Polar residues" evidence="1">
    <location>
        <begin position="746"/>
        <end position="755"/>
    </location>
</feature>
<feature type="region of interest" description="Disordered" evidence="1">
    <location>
        <begin position="1054"/>
        <end position="1104"/>
    </location>
</feature>
<feature type="region of interest" description="Disordered" evidence="1">
    <location>
        <begin position="739"/>
        <end position="767"/>
    </location>
</feature>
<evidence type="ECO:0000313" key="3">
    <source>
        <dbReference type="EMBL" id="KAG2493489.1"/>
    </source>
</evidence>
<proteinExistence type="predicted"/>
<evidence type="ECO:0000259" key="2">
    <source>
        <dbReference type="Pfam" id="PF14228"/>
    </source>
</evidence>
<organism evidence="3 4">
    <name type="scientific">Edaphochlamys debaryana</name>
    <dbReference type="NCBI Taxonomy" id="47281"/>
    <lineage>
        <taxon>Eukaryota</taxon>
        <taxon>Viridiplantae</taxon>
        <taxon>Chlorophyta</taxon>
        <taxon>core chlorophytes</taxon>
        <taxon>Chlorophyceae</taxon>
        <taxon>CS clade</taxon>
        <taxon>Chlamydomonadales</taxon>
        <taxon>Chlamydomonadales incertae sedis</taxon>
        <taxon>Edaphochlamys</taxon>
    </lineage>
</organism>
<feature type="domain" description="Cell morphogenesis central region" evidence="2">
    <location>
        <begin position="232"/>
        <end position="344"/>
    </location>
</feature>
<reference evidence="3" key="1">
    <citation type="journal article" date="2020" name="bioRxiv">
        <title>Comparative genomics of Chlamydomonas.</title>
        <authorList>
            <person name="Craig R.J."/>
            <person name="Hasan A.R."/>
            <person name="Ness R.W."/>
            <person name="Keightley P.D."/>
        </authorList>
    </citation>
    <scope>NUCLEOTIDE SEQUENCE</scope>
    <source>
        <strain evidence="3">CCAP 11/70</strain>
    </source>
</reference>
<comment type="caution">
    <text evidence="3">The sequence shown here is derived from an EMBL/GenBank/DDBJ whole genome shotgun (WGS) entry which is preliminary data.</text>
</comment>
<dbReference type="GO" id="GO:0000902">
    <property type="term" value="P:cell morphogenesis"/>
    <property type="evidence" value="ECO:0007669"/>
    <property type="project" value="InterPro"/>
</dbReference>
<dbReference type="PANTHER" id="PTHR12295:SF30">
    <property type="entry name" value="PROTEIN FURRY"/>
    <property type="match status" value="1"/>
</dbReference>
<feature type="compositionally biased region" description="Gly residues" evidence="1">
    <location>
        <begin position="1088"/>
        <end position="1104"/>
    </location>
</feature>
<dbReference type="OrthoDB" id="6287725at2759"/>
<feature type="domain" description="Cell morphogenesis central region" evidence="2">
    <location>
        <begin position="396"/>
        <end position="492"/>
    </location>
</feature>
<name>A0A835Y9I1_9CHLO</name>
<dbReference type="GO" id="GO:0030427">
    <property type="term" value="C:site of polarized growth"/>
    <property type="evidence" value="ECO:0007669"/>
    <property type="project" value="TreeGrafter"/>
</dbReference>
<dbReference type="InterPro" id="IPR039867">
    <property type="entry name" value="Furry/Tao3/Mor2"/>
</dbReference>
<gene>
    <name evidence="3" type="ORF">HYH03_008305</name>
</gene>
<dbReference type="PANTHER" id="PTHR12295">
    <property type="entry name" value="FURRY-RELATED"/>
    <property type="match status" value="1"/>
</dbReference>
<sequence>MQPCAEENTILAERQSVDTLTAYPALRSRLLDFVRDSAAQLRPVGLSAEAFWDGWQVAYCLASVVRSIAVPLRPLLSQPLGGPGAGGSAGSLGRDSQGRPVGGGGAEAGVPLRKALWELLLVWSEEAYVLLKNVKALVASLGPGEDAAAALRSARESNYERAVALGISAAMARYKEPPEGMKEELRSAAAAINHASRLALAALVEVSSTAPHTRWPQGPVFTWVDKLLAVANEGAQRVVVGPGDVVGPLRREVGLRALRGLLTHNPDLFDAALNKAYDDNPSIANGYFQVLVEVYALRPVRCPAHVALGLILVKLVDAAAEVREDALHMLAVLSAREWAAPGAEPPPLPVPAPAEHSGSRGTHQPPSARASRASLTVTPADGAEALGGPLEDEEAVVVVGSLQDSYTQFQYQLSCRLARDHPELSEALAEELLTRQLQCEDGAIAHPVLTSLAPWLENLVIGFPWRGNWSERLLKSMYYVTLRHGRSLPYETDLTALLEFFGACKRIVLFLARVSPAETMGYLAVELARQQQEEDGAPAVGTAGLEHTEPRTSRAHAQAHPQPPPAVLVLGGCLDSVVSGGEPVRTLYGSYESTTSASASASMLSVGGVMVGADGASTAPTRALSARSDASGGSRSEANGGLRPSEDAGPSGGGPSPALSRAQSAVGAGGRALLSRPELVLCCLAEVVLEQPVDPQHLHLLLHVATTAADHGEPVVAAHCQQLLTNLLYSLSARHIESGADGSASAPATPSNGPMASSAPGSGDAATSSLPAATRLIRYLQSLRGRPLWPRDEFSLAGPAAVAAAAAPDGHLTPGGAALASLTVAIADALSYEPDLMSDWAARALEWATTARGRHAACRSWQVLRALRPPLKADLAAAVVVALEAAFAAGSMEGVEVAVEVIATARVLVAALPPGRLVLAPQLWWSAMALLHSPHVAVYRAALGLLAGCLGAGPDAGAGEGFGLRLGSTKLLAASAAAAAQGADGAEDADPWVLGAHVLHVREGGASSSYISMAVQQLLLRGLTHPLTVVPTLRLMATLADTLAQQAGSLEARAASAGSGPGLGDTQNGGGMRGGAAPSGQDSLYNTGQGGVAPGITTGSGGAGGSGVPYGDSLRKHTALKLDSYTTLLGSCRGQLFVSVAGILLLLLALHGGTGTSAADDAASMASSQHRASGGSAATIAAAAARSGAHLAGWAGTGGAGGPAAADPELTAALAAAVGALGRAAAALGMPDVGAHLATLSSSQVAHDPALLDAALTALLGQMAAQLLPRYARTLLAHIADLISAGAGPGPAAAAPAAPRQVRAALLMLRCLFQVEGLRLGPAAAVAVADGPLLAPVVALTAGPLGPAAVEALAAVMRHCRGSTFQRELAAAAGQGSAHGGPRTLFPPPTPVVAALKPVVETLGTGLRRRGKATRLMPFLGTAVD</sequence>
<keyword evidence="4" id="KW-1185">Reference proteome</keyword>
<protein>
    <recommendedName>
        <fullName evidence="2">Cell morphogenesis central region domain-containing protein</fullName>
    </recommendedName>
</protein>
<feature type="region of interest" description="Disordered" evidence="1">
    <location>
        <begin position="342"/>
        <end position="375"/>
    </location>
</feature>
<dbReference type="Pfam" id="PF14228">
    <property type="entry name" value="MOR2-PAG1_mid"/>
    <property type="match status" value="3"/>
</dbReference>
<evidence type="ECO:0000313" key="4">
    <source>
        <dbReference type="Proteomes" id="UP000612055"/>
    </source>
</evidence>
<feature type="compositionally biased region" description="Low complexity" evidence="1">
    <location>
        <begin position="622"/>
        <end position="636"/>
    </location>
</feature>
<feature type="region of interest" description="Disordered" evidence="1">
    <location>
        <begin position="620"/>
        <end position="663"/>
    </location>
</feature>
<feature type="compositionally biased region" description="Gly residues" evidence="1">
    <location>
        <begin position="1059"/>
        <end position="1074"/>
    </location>
</feature>
<dbReference type="GO" id="GO:0005938">
    <property type="term" value="C:cell cortex"/>
    <property type="evidence" value="ECO:0007669"/>
    <property type="project" value="TreeGrafter"/>
</dbReference>
<dbReference type="EMBL" id="JAEHOE010000037">
    <property type="protein sequence ID" value="KAG2493489.1"/>
    <property type="molecule type" value="Genomic_DNA"/>
</dbReference>
<feature type="domain" description="Cell morphogenesis central region" evidence="2">
    <location>
        <begin position="498"/>
        <end position="886"/>
    </location>
</feature>
<feature type="region of interest" description="Disordered" evidence="1">
    <location>
        <begin position="84"/>
        <end position="105"/>
    </location>
</feature>
<dbReference type="Proteomes" id="UP000612055">
    <property type="component" value="Unassembled WGS sequence"/>
</dbReference>
<dbReference type="InterPro" id="IPR029473">
    <property type="entry name" value="MOR2-PAG1_mid"/>
</dbReference>
<feature type="region of interest" description="Disordered" evidence="1">
    <location>
        <begin position="534"/>
        <end position="564"/>
    </location>
</feature>
<feature type="compositionally biased region" description="Pro residues" evidence="1">
    <location>
        <begin position="343"/>
        <end position="352"/>
    </location>
</feature>
<accession>A0A835Y9I1</accession>